<evidence type="ECO:0000313" key="3">
    <source>
        <dbReference type="Proteomes" id="UP000245624"/>
    </source>
</evidence>
<feature type="transmembrane region" description="Helical" evidence="1">
    <location>
        <begin position="54"/>
        <end position="77"/>
    </location>
</feature>
<dbReference type="EMBL" id="QGTD01000015">
    <property type="protein sequence ID" value="PWU67411.1"/>
    <property type="molecule type" value="Genomic_DNA"/>
</dbReference>
<keyword evidence="1" id="KW-0472">Membrane</keyword>
<keyword evidence="1" id="KW-0812">Transmembrane</keyword>
<evidence type="ECO:0000313" key="2">
    <source>
        <dbReference type="EMBL" id="PWU67411.1"/>
    </source>
</evidence>
<reference evidence="2 3" key="1">
    <citation type="submission" date="2018-05" db="EMBL/GenBank/DDBJ databases">
        <title>Genomic analysis of Gracilibacillus dipsosauri DD1 reveals novel features of a salt-tolerant amylase.</title>
        <authorList>
            <person name="Deutch C.E."/>
            <person name="Yang S."/>
        </authorList>
    </citation>
    <scope>NUCLEOTIDE SEQUENCE [LARGE SCALE GENOMIC DNA]</scope>
    <source>
        <strain evidence="2 3">DD1</strain>
    </source>
</reference>
<protein>
    <submittedName>
        <fullName evidence="2">Uncharacterized protein</fullName>
    </submittedName>
</protein>
<accession>A0A317KV46</accession>
<organism evidence="2 3">
    <name type="scientific">Gracilibacillus dipsosauri</name>
    <dbReference type="NCBI Taxonomy" id="178340"/>
    <lineage>
        <taxon>Bacteria</taxon>
        <taxon>Bacillati</taxon>
        <taxon>Bacillota</taxon>
        <taxon>Bacilli</taxon>
        <taxon>Bacillales</taxon>
        <taxon>Bacillaceae</taxon>
        <taxon>Gracilibacillus</taxon>
    </lineage>
</organism>
<dbReference type="AlphaFoldDB" id="A0A317KV46"/>
<dbReference type="RefSeq" id="WP_054788354.1">
    <property type="nucleotide sequence ID" value="NZ_QGTD01000015.1"/>
</dbReference>
<feature type="transmembrane region" description="Helical" evidence="1">
    <location>
        <begin position="89"/>
        <end position="110"/>
    </location>
</feature>
<sequence length="154" mass="17093">MNWTLIFGCLAILVYLLSPWMNIKTVQRVIGITLFLEIFYLSGHYIMEWPFPTPIILLQLLVVSGLGVALGVCFSKIWPLPLHKGFERIFRTFLIIIPSLGLGMGLQILLQGAYATQAIYLLFALAAWIGSGQFIKVEDSEESVSNSKIASGVS</sequence>
<gene>
    <name evidence="2" type="ORF">DLJ74_15895</name>
</gene>
<keyword evidence="3" id="KW-1185">Reference proteome</keyword>
<proteinExistence type="predicted"/>
<keyword evidence="1" id="KW-1133">Transmembrane helix</keyword>
<dbReference type="OrthoDB" id="26316at2"/>
<name>A0A317KV46_9BACI</name>
<feature type="transmembrane region" description="Helical" evidence="1">
    <location>
        <begin position="29"/>
        <end position="47"/>
    </location>
</feature>
<evidence type="ECO:0000256" key="1">
    <source>
        <dbReference type="SAM" id="Phobius"/>
    </source>
</evidence>
<dbReference type="Proteomes" id="UP000245624">
    <property type="component" value="Unassembled WGS sequence"/>
</dbReference>
<comment type="caution">
    <text evidence="2">The sequence shown here is derived from an EMBL/GenBank/DDBJ whole genome shotgun (WGS) entry which is preliminary data.</text>
</comment>
<feature type="transmembrane region" description="Helical" evidence="1">
    <location>
        <begin position="117"/>
        <end position="135"/>
    </location>
</feature>